<organism evidence="2 3">
    <name type="scientific">Pleurotus eryngii</name>
    <name type="common">Boletus of the steppes</name>
    <dbReference type="NCBI Taxonomy" id="5323"/>
    <lineage>
        <taxon>Eukaryota</taxon>
        <taxon>Fungi</taxon>
        <taxon>Dikarya</taxon>
        <taxon>Basidiomycota</taxon>
        <taxon>Agaricomycotina</taxon>
        <taxon>Agaricomycetes</taxon>
        <taxon>Agaricomycetidae</taxon>
        <taxon>Agaricales</taxon>
        <taxon>Pleurotineae</taxon>
        <taxon>Pleurotaceae</taxon>
        <taxon>Pleurotus</taxon>
    </lineage>
</organism>
<evidence type="ECO:0000313" key="2">
    <source>
        <dbReference type="EMBL" id="KAF9495913.1"/>
    </source>
</evidence>
<dbReference type="Proteomes" id="UP000807025">
    <property type="component" value="Unassembled WGS sequence"/>
</dbReference>
<protein>
    <submittedName>
        <fullName evidence="2">Uncharacterized protein</fullName>
    </submittedName>
</protein>
<evidence type="ECO:0000313" key="3">
    <source>
        <dbReference type="Proteomes" id="UP000807025"/>
    </source>
</evidence>
<keyword evidence="3" id="KW-1185">Reference proteome</keyword>
<feature type="region of interest" description="Disordered" evidence="1">
    <location>
        <begin position="1"/>
        <end position="77"/>
    </location>
</feature>
<comment type="caution">
    <text evidence="2">The sequence shown here is derived from an EMBL/GenBank/DDBJ whole genome shotgun (WGS) entry which is preliminary data.</text>
</comment>
<sequence length="287" mass="32698">MWKGKGETSRDKEKQLAEKKSRKKGGQKMQRKGQEPAARHGNTMNVDGREVLTDGQLSKTPPNATRRVMVPGAPHPPALIAKDAVRLKLKEQHWQRWSATVDEEQMKVVKKEEFEQLTKVMDVNQEPARVQPDWFVIHGQTMTKYVALTGWAGIRGGSHHQKKWIVHKHLVVKSKLVVGLDTNDSRTAMTMMPVAGLSKHRKSSLVMSKLEMMAVTWANRWPLQARVQMLPQGRTPICQLMKVQCNCPWPQDDPTSIVFQTWLVTTVGHTIPVSMANDWQIYVEEMN</sequence>
<proteinExistence type="predicted"/>
<name>A0A9P5ZZF0_PLEER</name>
<evidence type="ECO:0000256" key="1">
    <source>
        <dbReference type="SAM" id="MobiDB-lite"/>
    </source>
</evidence>
<feature type="compositionally biased region" description="Basic residues" evidence="1">
    <location>
        <begin position="20"/>
        <end position="31"/>
    </location>
</feature>
<feature type="compositionally biased region" description="Basic and acidic residues" evidence="1">
    <location>
        <begin position="1"/>
        <end position="19"/>
    </location>
</feature>
<accession>A0A9P5ZZF0</accession>
<reference evidence="2" key="1">
    <citation type="submission" date="2020-11" db="EMBL/GenBank/DDBJ databases">
        <authorList>
            <consortium name="DOE Joint Genome Institute"/>
            <person name="Ahrendt S."/>
            <person name="Riley R."/>
            <person name="Andreopoulos W."/>
            <person name="Labutti K."/>
            <person name="Pangilinan J."/>
            <person name="Ruiz-Duenas F.J."/>
            <person name="Barrasa J.M."/>
            <person name="Sanchez-Garcia M."/>
            <person name="Camarero S."/>
            <person name="Miyauchi S."/>
            <person name="Serrano A."/>
            <person name="Linde D."/>
            <person name="Babiker R."/>
            <person name="Drula E."/>
            <person name="Ayuso-Fernandez I."/>
            <person name="Pacheco R."/>
            <person name="Padilla G."/>
            <person name="Ferreira P."/>
            <person name="Barriuso J."/>
            <person name="Kellner H."/>
            <person name="Castanera R."/>
            <person name="Alfaro M."/>
            <person name="Ramirez L."/>
            <person name="Pisabarro A.G."/>
            <person name="Kuo A."/>
            <person name="Tritt A."/>
            <person name="Lipzen A."/>
            <person name="He G."/>
            <person name="Yan M."/>
            <person name="Ng V."/>
            <person name="Cullen D."/>
            <person name="Martin F."/>
            <person name="Rosso M.-N."/>
            <person name="Henrissat B."/>
            <person name="Hibbett D."/>
            <person name="Martinez A.T."/>
            <person name="Grigoriev I.V."/>
        </authorList>
    </citation>
    <scope>NUCLEOTIDE SEQUENCE</scope>
    <source>
        <strain evidence="2">ATCC 90797</strain>
    </source>
</reference>
<dbReference type="EMBL" id="MU154557">
    <property type="protein sequence ID" value="KAF9495913.1"/>
    <property type="molecule type" value="Genomic_DNA"/>
</dbReference>
<gene>
    <name evidence="2" type="ORF">BDN71DRAFT_1430597</name>
</gene>
<dbReference type="AlphaFoldDB" id="A0A9P5ZZF0"/>